<feature type="transmembrane region" description="Helical" evidence="2">
    <location>
        <begin position="147"/>
        <end position="173"/>
    </location>
</feature>
<evidence type="ECO:0000313" key="3">
    <source>
        <dbReference type="Proteomes" id="UP000050741"/>
    </source>
</evidence>
<feature type="transmembrane region" description="Helical" evidence="2">
    <location>
        <begin position="185"/>
        <end position="208"/>
    </location>
</feature>
<feature type="compositionally biased region" description="Low complexity" evidence="1">
    <location>
        <begin position="9"/>
        <end position="22"/>
    </location>
</feature>
<reference evidence="3" key="2">
    <citation type="submission" date="2014-05" db="EMBL/GenBank/DDBJ databases">
        <title>The genome and life-stage specific transcriptomes of Globodera pallida elucidate key aspects of plant parasitism by a cyst nematode.</title>
        <authorList>
            <person name="Cotton J.A."/>
            <person name="Lilley C.J."/>
            <person name="Jones L.M."/>
            <person name="Kikuchi T."/>
            <person name="Reid A.J."/>
            <person name="Thorpe P."/>
            <person name="Tsai I.J."/>
            <person name="Beasley H."/>
            <person name="Blok V."/>
            <person name="Cock P.J.A."/>
            <person name="Van den Akker S.E."/>
            <person name="Holroyd N."/>
            <person name="Hunt M."/>
            <person name="Mantelin S."/>
            <person name="Naghra H."/>
            <person name="Pain A."/>
            <person name="Palomares-Rius J.E."/>
            <person name="Zarowiecki M."/>
            <person name="Berriman M."/>
            <person name="Jones J.T."/>
            <person name="Urwin P.E."/>
        </authorList>
    </citation>
    <scope>NUCLEOTIDE SEQUENCE [LARGE SCALE GENOMIC DNA]</scope>
    <source>
        <strain evidence="3">Lindley</strain>
    </source>
</reference>
<proteinExistence type="predicted"/>
<keyword evidence="2" id="KW-0472">Membrane</keyword>
<organism evidence="3 4">
    <name type="scientific">Globodera pallida</name>
    <name type="common">Potato cyst nematode worm</name>
    <name type="synonym">Heterodera pallida</name>
    <dbReference type="NCBI Taxonomy" id="36090"/>
    <lineage>
        <taxon>Eukaryota</taxon>
        <taxon>Metazoa</taxon>
        <taxon>Ecdysozoa</taxon>
        <taxon>Nematoda</taxon>
        <taxon>Chromadorea</taxon>
        <taxon>Rhabditida</taxon>
        <taxon>Tylenchina</taxon>
        <taxon>Tylenchomorpha</taxon>
        <taxon>Tylenchoidea</taxon>
        <taxon>Heteroderidae</taxon>
        <taxon>Heteroderinae</taxon>
        <taxon>Globodera</taxon>
    </lineage>
</organism>
<reference evidence="4" key="3">
    <citation type="submission" date="2016-06" db="UniProtKB">
        <authorList>
            <consortium name="WormBaseParasite"/>
        </authorList>
    </citation>
    <scope>IDENTIFICATION</scope>
</reference>
<protein>
    <submittedName>
        <fullName evidence="4">MARVEL domain-containing protein</fullName>
    </submittedName>
</protein>
<dbReference type="WBParaSite" id="GPLIN_000466200">
    <property type="protein sequence ID" value="GPLIN_000466200"/>
    <property type="gene ID" value="GPLIN_000466200"/>
</dbReference>
<keyword evidence="2" id="KW-0812">Transmembrane</keyword>
<keyword evidence="2" id="KW-1133">Transmembrane helix</keyword>
<evidence type="ECO:0000313" key="4">
    <source>
        <dbReference type="WBParaSite" id="GPLIN_000466200"/>
    </source>
</evidence>
<dbReference type="AlphaFoldDB" id="A0A183BVM4"/>
<evidence type="ECO:0000256" key="2">
    <source>
        <dbReference type="SAM" id="Phobius"/>
    </source>
</evidence>
<reference evidence="3" key="1">
    <citation type="submission" date="2013-12" db="EMBL/GenBank/DDBJ databases">
        <authorList>
            <person name="Aslett M."/>
        </authorList>
    </citation>
    <scope>NUCLEOTIDE SEQUENCE [LARGE SCALE GENOMIC DNA]</scope>
    <source>
        <strain evidence="3">Lindley</strain>
    </source>
</reference>
<accession>A0A183BVM4</accession>
<evidence type="ECO:0000256" key="1">
    <source>
        <dbReference type="SAM" id="MobiDB-lite"/>
    </source>
</evidence>
<keyword evidence="3" id="KW-1185">Reference proteome</keyword>
<name>A0A183BVM4_GLOPA</name>
<feature type="transmembrane region" description="Helical" evidence="2">
    <location>
        <begin position="96"/>
        <end position="116"/>
    </location>
</feature>
<feature type="transmembrane region" description="Helical" evidence="2">
    <location>
        <begin position="123"/>
        <end position="141"/>
    </location>
</feature>
<dbReference type="Proteomes" id="UP000050741">
    <property type="component" value="Unassembled WGS sequence"/>
</dbReference>
<feature type="region of interest" description="Disordered" evidence="1">
    <location>
        <begin position="1"/>
        <end position="22"/>
    </location>
</feature>
<sequence>MDNESDATNNESVAANNESVAANNESQATTCCDSGSNEIGATNNQSVAINKGHATTCCGSGSNEIGATNKYKYGPNNNKSGKTCCCGCVSIETGTYVAAMVVCVIDMLMAIFFFFLHAWEFGIASIFEVCICLLVVFAQHARNPWLFVPYLILGAFDLICRGVGILASLGCLLHIFELFSRSSDILCICLLGYFAVSLSLFGCFYSIILRGFLAVREVESRRYRPHF</sequence>